<evidence type="ECO:0000256" key="1">
    <source>
        <dbReference type="ARBA" id="ARBA00004236"/>
    </source>
</evidence>
<evidence type="ECO:0000256" key="8">
    <source>
        <dbReference type="SAM" id="Phobius"/>
    </source>
</evidence>
<evidence type="ECO:0000256" key="7">
    <source>
        <dbReference type="SAM" id="MobiDB-lite"/>
    </source>
</evidence>
<dbReference type="Gene3D" id="2.60.40.2880">
    <property type="entry name" value="MmpS1-5, C-terminal soluble domain"/>
    <property type="match status" value="1"/>
</dbReference>
<feature type="compositionally biased region" description="Pro residues" evidence="7">
    <location>
        <begin position="54"/>
        <end position="73"/>
    </location>
</feature>
<dbReference type="EMBL" id="MEIA01000174">
    <property type="protein sequence ID" value="OJF13099.1"/>
    <property type="molecule type" value="Genomic_DNA"/>
</dbReference>
<dbReference type="InterPro" id="IPR008693">
    <property type="entry name" value="MmpS"/>
</dbReference>
<evidence type="ECO:0000256" key="5">
    <source>
        <dbReference type="ARBA" id="ARBA00022989"/>
    </source>
</evidence>
<evidence type="ECO:0000313" key="9">
    <source>
        <dbReference type="EMBL" id="OJF13099.1"/>
    </source>
</evidence>
<evidence type="ECO:0000256" key="3">
    <source>
        <dbReference type="ARBA" id="ARBA00022475"/>
    </source>
</evidence>
<organism evidence="9 10">
    <name type="scientific">Couchioplanes caeruleus subsp. caeruleus</name>
    <dbReference type="NCBI Taxonomy" id="56427"/>
    <lineage>
        <taxon>Bacteria</taxon>
        <taxon>Bacillati</taxon>
        <taxon>Actinomycetota</taxon>
        <taxon>Actinomycetes</taxon>
        <taxon>Micromonosporales</taxon>
        <taxon>Micromonosporaceae</taxon>
        <taxon>Couchioplanes</taxon>
    </lineage>
</organism>
<gene>
    <name evidence="9" type="ORF">BG844_17080</name>
</gene>
<evidence type="ECO:0000256" key="4">
    <source>
        <dbReference type="ARBA" id="ARBA00022692"/>
    </source>
</evidence>
<dbReference type="InterPro" id="IPR038468">
    <property type="entry name" value="MmpS_C"/>
</dbReference>
<keyword evidence="5 8" id="KW-1133">Transmembrane helix</keyword>
<keyword evidence="6 8" id="KW-0472">Membrane</keyword>
<sequence>MPQYQPGYASLPEMPASAPPDGYPPTSQFPLVGQTQYQQPQTQHQQPEYAPPGGYGPPPGYGPPGYGAPPPPAPKRSNTPLVAVLVVVTLLLCAGGITSAVLLVNRATDKAKETIESLPTVPDLPTEAPELPTDLPTDLPELPTDLPTGIPQLPGQGKEIEVEYKVTGEGPVEIVYMAELGKEPKRVSNASLPWSKKVKLRGSSLVSVVVIRRGTSGGTISCSATIDGEEVAQKTSSGITASCSKVIF</sequence>
<evidence type="ECO:0000256" key="6">
    <source>
        <dbReference type="ARBA" id="ARBA00023136"/>
    </source>
</evidence>
<proteinExistence type="inferred from homology"/>
<evidence type="ECO:0000313" key="10">
    <source>
        <dbReference type="Proteomes" id="UP000182486"/>
    </source>
</evidence>
<feature type="transmembrane region" description="Helical" evidence="8">
    <location>
        <begin position="81"/>
        <end position="104"/>
    </location>
</feature>
<comment type="similarity">
    <text evidence="2">Belongs to the MmpS family.</text>
</comment>
<evidence type="ECO:0000256" key="2">
    <source>
        <dbReference type="ARBA" id="ARBA00007531"/>
    </source>
</evidence>
<dbReference type="AlphaFoldDB" id="A0A1K0GUQ1"/>
<name>A0A1K0GUQ1_9ACTN</name>
<dbReference type="Proteomes" id="UP000182486">
    <property type="component" value="Unassembled WGS sequence"/>
</dbReference>
<feature type="compositionally biased region" description="Low complexity" evidence="7">
    <location>
        <begin position="34"/>
        <end position="47"/>
    </location>
</feature>
<evidence type="ECO:0008006" key="11">
    <source>
        <dbReference type="Google" id="ProtNLM"/>
    </source>
</evidence>
<dbReference type="Pfam" id="PF05423">
    <property type="entry name" value="Mycobact_memb"/>
    <property type="match status" value="1"/>
</dbReference>
<comment type="subcellular location">
    <subcellularLocation>
        <location evidence="1">Cell membrane</location>
    </subcellularLocation>
</comment>
<keyword evidence="3" id="KW-1003">Cell membrane</keyword>
<protein>
    <recommendedName>
        <fullName evidence="11">MmpS family membrane protein</fullName>
    </recommendedName>
</protein>
<dbReference type="GO" id="GO:0005886">
    <property type="term" value="C:plasma membrane"/>
    <property type="evidence" value="ECO:0007669"/>
    <property type="project" value="UniProtKB-SubCell"/>
</dbReference>
<accession>A0A1K0GUQ1</accession>
<keyword evidence="4 8" id="KW-0812">Transmembrane</keyword>
<comment type="caution">
    <text evidence="9">The sequence shown here is derived from an EMBL/GenBank/DDBJ whole genome shotgun (WGS) entry which is preliminary data.</text>
</comment>
<reference evidence="9 10" key="1">
    <citation type="submission" date="2016-09" db="EMBL/GenBank/DDBJ databases">
        <title>Couchioplanes caeruleus draft genome sequence.</title>
        <authorList>
            <person name="Sheehan J."/>
            <person name="Caffrey P."/>
        </authorList>
    </citation>
    <scope>NUCLEOTIDE SEQUENCE [LARGE SCALE GENOMIC DNA]</scope>
    <source>
        <strain evidence="9 10">DSM 43634</strain>
    </source>
</reference>
<feature type="region of interest" description="Disordered" evidence="7">
    <location>
        <begin position="1"/>
        <end position="73"/>
    </location>
</feature>
<keyword evidence="10" id="KW-1185">Reference proteome</keyword>